<dbReference type="InParanoid" id="D8S2J9"/>
<dbReference type="InterPro" id="IPR003591">
    <property type="entry name" value="Leu-rich_rpt_typical-subtyp"/>
</dbReference>
<dbReference type="Pfam" id="PF00560">
    <property type="entry name" value="LRR_1"/>
    <property type="match status" value="1"/>
</dbReference>
<dbReference type="SMART" id="SM00369">
    <property type="entry name" value="LRR_TYP"/>
    <property type="match status" value="5"/>
</dbReference>
<accession>D8S2J9</accession>
<dbReference type="EMBL" id="GL377599">
    <property type="protein sequence ID" value="EFJ21303.1"/>
    <property type="molecule type" value="Genomic_DNA"/>
</dbReference>
<dbReference type="GO" id="GO:0005886">
    <property type="term" value="C:plasma membrane"/>
    <property type="evidence" value="ECO:0000318"/>
    <property type="project" value="GO_Central"/>
</dbReference>
<dbReference type="STRING" id="88036.D8S2J9"/>
<dbReference type="SUPFAM" id="SSF52058">
    <property type="entry name" value="L domain-like"/>
    <property type="match status" value="1"/>
</dbReference>
<dbReference type="Gramene" id="EFJ21303">
    <property type="protein sequence ID" value="EFJ21303"/>
    <property type="gene ID" value="SELMODRAFT_443476"/>
</dbReference>
<evidence type="ECO:0000256" key="4">
    <source>
        <dbReference type="ARBA" id="ARBA00022737"/>
    </source>
</evidence>
<dbReference type="FunFam" id="3.80.10.10:FF:000383">
    <property type="entry name" value="Leucine-rich repeat receptor protein kinase EMS1"/>
    <property type="match status" value="1"/>
</dbReference>
<dbReference type="AlphaFoldDB" id="D8S2J9"/>
<evidence type="ECO:0000256" key="6">
    <source>
        <dbReference type="SAM" id="SignalP"/>
    </source>
</evidence>
<proteinExistence type="predicted"/>
<dbReference type="FunCoup" id="D8S2J9">
    <property type="interactions" value="134"/>
</dbReference>
<keyword evidence="2" id="KW-0433">Leucine-rich repeat</keyword>
<evidence type="ECO:0000256" key="3">
    <source>
        <dbReference type="ARBA" id="ARBA00022729"/>
    </source>
</evidence>
<comment type="subcellular location">
    <subcellularLocation>
        <location evidence="1">Membrane</location>
    </subcellularLocation>
</comment>
<dbReference type="Pfam" id="PF13855">
    <property type="entry name" value="LRR_8"/>
    <property type="match status" value="2"/>
</dbReference>
<dbReference type="KEGG" id="smo:SELMODRAFT_443476"/>
<evidence type="ECO:0000256" key="1">
    <source>
        <dbReference type="ARBA" id="ARBA00004370"/>
    </source>
</evidence>
<dbReference type="HOGENOM" id="CLU_000288_18_22_1"/>
<dbReference type="Gene3D" id="3.80.10.10">
    <property type="entry name" value="Ribonuclease Inhibitor"/>
    <property type="match status" value="3"/>
</dbReference>
<dbReference type="GO" id="GO:0038023">
    <property type="term" value="F:signaling receptor activity"/>
    <property type="evidence" value="ECO:0000318"/>
    <property type="project" value="GO_Central"/>
</dbReference>
<dbReference type="FunFam" id="3.80.10.10:FF:000400">
    <property type="entry name" value="Nuclear pore complex protein NUP107"/>
    <property type="match status" value="1"/>
</dbReference>
<feature type="signal peptide" evidence="6">
    <location>
        <begin position="1"/>
        <end position="17"/>
    </location>
</feature>
<organism evidence="8">
    <name type="scientific">Selaginella moellendorffii</name>
    <name type="common">Spikemoss</name>
    <dbReference type="NCBI Taxonomy" id="88036"/>
    <lineage>
        <taxon>Eukaryota</taxon>
        <taxon>Viridiplantae</taxon>
        <taxon>Streptophyta</taxon>
        <taxon>Embryophyta</taxon>
        <taxon>Tracheophyta</taxon>
        <taxon>Lycopodiopsida</taxon>
        <taxon>Selaginellales</taxon>
        <taxon>Selaginellaceae</taxon>
        <taxon>Selaginella</taxon>
    </lineage>
</organism>
<evidence type="ECO:0000256" key="5">
    <source>
        <dbReference type="ARBA" id="ARBA00023136"/>
    </source>
</evidence>
<protein>
    <recommendedName>
        <fullName evidence="9">Leucine-rich repeat-containing N-terminal plant-type domain-containing protein</fullName>
    </recommendedName>
</protein>
<evidence type="ECO:0008006" key="9">
    <source>
        <dbReference type="Google" id="ProtNLM"/>
    </source>
</evidence>
<dbReference type="PANTHER" id="PTHR48009:SF7">
    <property type="entry name" value="LEUCINE-RICH REPEAT (LRR) FAMILY PROTEIN"/>
    <property type="match status" value="1"/>
</dbReference>
<dbReference type="InterPro" id="IPR053213">
    <property type="entry name" value="RLP29"/>
</dbReference>
<name>D8S2J9_SELML</name>
<gene>
    <name evidence="7" type="ORF">SELMODRAFT_443476</name>
</gene>
<dbReference type="PANTHER" id="PTHR48009">
    <property type="entry name" value="LEUCINE-RICH REPEAT (LRR) FAMILY PROTEIN"/>
    <property type="match status" value="1"/>
</dbReference>
<dbReference type="PRINTS" id="PR00019">
    <property type="entry name" value="LEURICHRPT"/>
</dbReference>
<dbReference type="eggNOG" id="KOG0619">
    <property type="taxonomic scope" value="Eukaryota"/>
</dbReference>
<keyword evidence="8" id="KW-1185">Reference proteome</keyword>
<keyword evidence="5" id="KW-0472">Membrane</keyword>
<keyword evidence="3 6" id="KW-0732">Signal</keyword>
<sequence length="428" mass="46364">MLLQVLFFACFLLSGDALPIASSARATSTAAVDIEALKELKAAIDPATIAPSSCLASWDFSHDPCASISTSFFVCGFRCSNGAHPMRITEITLDNVGYAGSLSPYLGNLSSLQVLDVSGNAFHGSIPESLSNLRSLLKLELSQNSISGWIPQSLGRLDKLEYLSLASNAIEGPLPASLNRLHSLERLAVSNNRLSGPIPLMTAMSSLLYFDGSTNRFSGWAQSELPLSLMVISLRNNQLQGRLPESLTKLEQLEVLDLSHNDLRGPVPASLFTLPSLQQLNLAYNQFVSVLATPGLAEWEQAADSSQLIEIDLSFNQFQGRLPVFFVQMKRLTALSLGHNQFSGLIPIEYALKAVRMLIGAEPLMRLYLESNFLAGELPSPFLSIVPGEVSGSFVGNCLQRCPAELFFCQGGQQRSPAECSKFFESAP</sequence>
<evidence type="ECO:0000256" key="2">
    <source>
        <dbReference type="ARBA" id="ARBA00022614"/>
    </source>
</evidence>
<evidence type="ECO:0000313" key="8">
    <source>
        <dbReference type="Proteomes" id="UP000001514"/>
    </source>
</evidence>
<dbReference type="InterPro" id="IPR001611">
    <property type="entry name" value="Leu-rich_rpt"/>
</dbReference>
<reference evidence="7 8" key="1">
    <citation type="journal article" date="2011" name="Science">
        <title>The Selaginella genome identifies genetic changes associated with the evolution of vascular plants.</title>
        <authorList>
            <person name="Banks J.A."/>
            <person name="Nishiyama T."/>
            <person name="Hasebe M."/>
            <person name="Bowman J.L."/>
            <person name="Gribskov M."/>
            <person name="dePamphilis C."/>
            <person name="Albert V.A."/>
            <person name="Aono N."/>
            <person name="Aoyama T."/>
            <person name="Ambrose B.A."/>
            <person name="Ashton N.W."/>
            <person name="Axtell M.J."/>
            <person name="Barker E."/>
            <person name="Barker M.S."/>
            <person name="Bennetzen J.L."/>
            <person name="Bonawitz N.D."/>
            <person name="Chapple C."/>
            <person name="Cheng C."/>
            <person name="Correa L.G."/>
            <person name="Dacre M."/>
            <person name="DeBarry J."/>
            <person name="Dreyer I."/>
            <person name="Elias M."/>
            <person name="Engstrom E.M."/>
            <person name="Estelle M."/>
            <person name="Feng L."/>
            <person name="Finet C."/>
            <person name="Floyd S.K."/>
            <person name="Frommer W.B."/>
            <person name="Fujita T."/>
            <person name="Gramzow L."/>
            <person name="Gutensohn M."/>
            <person name="Harholt J."/>
            <person name="Hattori M."/>
            <person name="Heyl A."/>
            <person name="Hirai T."/>
            <person name="Hiwatashi Y."/>
            <person name="Ishikawa M."/>
            <person name="Iwata M."/>
            <person name="Karol K.G."/>
            <person name="Koehler B."/>
            <person name="Kolukisaoglu U."/>
            <person name="Kubo M."/>
            <person name="Kurata T."/>
            <person name="Lalonde S."/>
            <person name="Li K."/>
            <person name="Li Y."/>
            <person name="Litt A."/>
            <person name="Lyons E."/>
            <person name="Manning G."/>
            <person name="Maruyama T."/>
            <person name="Michael T.P."/>
            <person name="Mikami K."/>
            <person name="Miyazaki S."/>
            <person name="Morinaga S."/>
            <person name="Murata T."/>
            <person name="Mueller-Roeber B."/>
            <person name="Nelson D.R."/>
            <person name="Obara M."/>
            <person name="Oguri Y."/>
            <person name="Olmstead R.G."/>
            <person name="Onodera N."/>
            <person name="Petersen B.L."/>
            <person name="Pils B."/>
            <person name="Prigge M."/>
            <person name="Rensing S.A."/>
            <person name="Riano-Pachon D.M."/>
            <person name="Roberts A.W."/>
            <person name="Sato Y."/>
            <person name="Scheller H.V."/>
            <person name="Schulz B."/>
            <person name="Schulz C."/>
            <person name="Shakirov E.V."/>
            <person name="Shibagaki N."/>
            <person name="Shinohara N."/>
            <person name="Shippen D.E."/>
            <person name="Soerensen I."/>
            <person name="Sotooka R."/>
            <person name="Sugimoto N."/>
            <person name="Sugita M."/>
            <person name="Sumikawa N."/>
            <person name="Tanurdzic M."/>
            <person name="Theissen G."/>
            <person name="Ulvskov P."/>
            <person name="Wakazuki S."/>
            <person name="Weng J.K."/>
            <person name="Willats W.W."/>
            <person name="Wipf D."/>
            <person name="Wolf P.G."/>
            <person name="Yang L."/>
            <person name="Zimmer A.D."/>
            <person name="Zhu Q."/>
            <person name="Mitros T."/>
            <person name="Hellsten U."/>
            <person name="Loque D."/>
            <person name="Otillar R."/>
            <person name="Salamov A."/>
            <person name="Schmutz J."/>
            <person name="Shapiro H."/>
            <person name="Lindquist E."/>
            <person name="Lucas S."/>
            <person name="Rokhsar D."/>
            <person name="Grigoriev I.V."/>
        </authorList>
    </citation>
    <scope>NUCLEOTIDE SEQUENCE [LARGE SCALE GENOMIC DNA]</scope>
</reference>
<evidence type="ECO:0000313" key="7">
    <source>
        <dbReference type="EMBL" id="EFJ21303.1"/>
    </source>
</evidence>
<feature type="chain" id="PRO_5003122367" description="Leucine-rich repeat-containing N-terminal plant-type domain-containing protein" evidence="6">
    <location>
        <begin position="18"/>
        <end position="428"/>
    </location>
</feature>
<keyword evidence="4" id="KW-0677">Repeat</keyword>
<dbReference type="InterPro" id="IPR032675">
    <property type="entry name" value="LRR_dom_sf"/>
</dbReference>
<dbReference type="OMA" id="ATILDCY"/>
<dbReference type="Proteomes" id="UP000001514">
    <property type="component" value="Unassembled WGS sequence"/>
</dbReference>
<dbReference type="OrthoDB" id="676979at2759"/>